<gene>
    <name evidence="1" type="ORF">GCM10007935_07540</name>
</gene>
<sequence>MLRAPARWLLAGCWLAWVLGAGLGALEPQSTTLEHSTVLDADAVVHLVASLPSDMAAQACETGCHAHCCQSLWAEPFRLGVPDARHRVPMFEGICLSGAPARRPERPDWLLTI</sequence>
<accession>A0ABQ6C0C7</accession>
<dbReference type="RefSeq" id="WP_284306754.1">
    <property type="nucleotide sequence ID" value="NZ_BSPB01000004.1"/>
</dbReference>
<evidence type="ECO:0000313" key="1">
    <source>
        <dbReference type="EMBL" id="GLS13325.1"/>
    </source>
</evidence>
<proteinExistence type="predicted"/>
<evidence type="ECO:0000313" key="2">
    <source>
        <dbReference type="Proteomes" id="UP001156903"/>
    </source>
</evidence>
<protein>
    <recommendedName>
        <fullName evidence="3">DUF2946 domain-containing protein</fullName>
    </recommendedName>
</protein>
<name>A0ABQ6C0C7_9BURK</name>
<comment type="caution">
    <text evidence="1">The sequence shown here is derived from an EMBL/GenBank/DDBJ whole genome shotgun (WGS) entry which is preliminary data.</text>
</comment>
<organism evidence="1 2">
    <name type="scientific">Hydrogenophaga electricum</name>
    <dbReference type="NCBI Taxonomy" id="1230953"/>
    <lineage>
        <taxon>Bacteria</taxon>
        <taxon>Pseudomonadati</taxon>
        <taxon>Pseudomonadota</taxon>
        <taxon>Betaproteobacteria</taxon>
        <taxon>Burkholderiales</taxon>
        <taxon>Comamonadaceae</taxon>
        <taxon>Hydrogenophaga</taxon>
    </lineage>
</organism>
<dbReference type="EMBL" id="BSPB01000004">
    <property type="protein sequence ID" value="GLS13325.1"/>
    <property type="molecule type" value="Genomic_DNA"/>
</dbReference>
<dbReference type="Proteomes" id="UP001156903">
    <property type="component" value="Unassembled WGS sequence"/>
</dbReference>
<evidence type="ECO:0008006" key="3">
    <source>
        <dbReference type="Google" id="ProtNLM"/>
    </source>
</evidence>
<keyword evidence="2" id="KW-1185">Reference proteome</keyword>
<reference evidence="2" key="1">
    <citation type="journal article" date="2019" name="Int. J. Syst. Evol. Microbiol.">
        <title>The Global Catalogue of Microorganisms (GCM) 10K type strain sequencing project: providing services to taxonomists for standard genome sequencing and annotation.</title>
        <authorList>
            <consortium name="The Broad Institute Genomics Platform"/>
            <consortium name="The Broad Institute Genome Sequencing Center for Infectious Disease"/>
            <person name="Wu L."/>
            <person name="Ma J."/>
        </authorList>
    </citation>
    <scope>NUCLEOTIDE SEQUENCE [LARGE SCALE GENOMIC DNA]</scope>
    <source>
        <strain evidence="2">NBRC 109341</strain>
    </source>
</reference>